<feature type="domain" description="NAD-dependent epimerase/dehydratase" evidence="1">
    <location>
        <begin position="3"/>
        <end position="167"/>
    </location>
</feature>
<dbReference type="InterPro" id="IPR050177">
    <property type="entry name" value="Lipid_A_modif_metabolic_enz"/>
</dbReference>
<organism evidence="2 3">
    <name type="scientific">Trinickia dabaoshanensis</name>
    <dbReference type="NCBI Taxonomy" id="564714"/>
    <lineage>
        <taxon>Bacteria</taxon>
        <taxon>Pseudomonadati</taxon>
        <taxon>Pseudomonadota</taxon>
        <taxon>Betaproteobacteria</taxon>
        <taxon>Burkholderiales</taxon>
        <taxon>Burkholderiaceae</taxon>
        <taxon>Trinickia</taxon>
    </lineage>
</organism>
<dbReference type="Pfam" id="PF01370">
    <property type="entry name" value="Epimerase"/>
    <property type="match status" value="1"/>
</dbReference>
<evidence type="ECO:0000313" key="3">
    <source>
        <dbReference type="Proteomes" id="UP000235616"/>
    </source>
</evidence>
<dbReference type="InterPro" id="IPR036291">
    <property type="entry name" value="NAD(P)-bd_dom_sf"/>
</dbReference>
<dbReference type="PANTHER" id="PTHR43245">
    <property type="entry name" value="BIFUNCTIONAL POLYMYXIN RESISTANCE PROTEIN ARNA"/>
    <property type="match status" value="1"/>
</dbReference>
<keyword evidence="3" id="KW-1185">Reference proteome</keyword>
<dbReference type="Proteomes" id="UP000235616">
    <property type="component" value="Unassembled WGS sequence"/>
</dbReference>
<sequence>MTVLITGGTGLVGSRLLRRLVDCGITCRALVRNDKQFPPGVTAVKGDILDPASLVKAVEGVSAIVHLAAVLRTPDPDQIWSVNRDGTRNLIAAVKQYAADARFIMASTGLVYNMDGAKPGREDDEVAPTLPYPASKVAAEGALQNSGLNWSVLRFGFVYGDQDGHLETVPKLAAMFQWHPAMRLSMLHHADIMTFVKLALAGAADKRIVNLVDDAPMSIYEVAKLVGMPIESSAEPLPNPWWGQLDGSFARSLGFQPQVATVHHAMRDGML</sequence>
<dbReference type="AlphaFoldDB" id="A0A2N7VE79"/>
<dbReference type="InterPro" id="IPR001509">
    <property type="entry name" value="Epimerase_deHydtase"/>
</dbReference>
<reference evidence="2 3" key="1">
    <citation type="submission" date="2018-01" db="EMBL/GenBank/DDBJ databases">
        <title>Whole genome analyses suggest that Burkholderia sensu lato contains two further novel genera in the rhizoxinica-symbiotica group Mycetohabitans gen. nov., and Trinickia gen. nov.: implications for the evolution of diazotrophy and nodulation in the Burkholderiaceae.</title>
        <authorList>
            <person name="Estrada-de los Santos P."/>
            <person name="Palmer M."/>
            <person name="Chavez-Ramirez B."/>
            <person name="Beukes C."/>
            <person name="Steenkamp E.T."/>
            <person name="Hirsch A.M."/>
            <person name="Manyaka P."/>
            <person name="Maluk M."/>
            <person name="Lafos M."/>
            <person name="Crook M."/>
            <person name="Gross E."/>
            <person name="Simon M.F."/>
            <person name="Bueno dos Reis Junior F."/>
            <person name="Poole P.S."/>
            <person name="Venter S.N."/>
            <person name="James E.K."/>
        </authorList>
    </citation>
    <scope>NUCLEOTIDE SEQUENCE [LARGE SCALE GENOMIC DNA]</scope>
    <source>
        <strain evidence="2 3">GIMN1.004</strain>
    </source>
</reference>
<proteinExistence type="predicted"/>
<evidence type="ECO:0000259" key="1">
    <source>
        <dbReference type="Pfam" id="PF01370"/>
    </source>
</evidence>
<dbReference type="EMBL" id="PNYA01000031">
    <property type="protein sequence ID" value="PMS15448.1"/>
    <property type="molecule type" value="Genomic_DNA"/>
</dbReference>
<name>A0A2N7VE79_9BURK</name>
<protein>
    <submittedName>
        <fullName evidence="2">Epimerase</fullName>
    </submittedName>
</protein>
<dbReference type="OrthoDB" id="9803010at2"/>
<gene>
    <name evidence="2" type="ORF">C0Z18_26765</name>
</gene>
<accession>A0A2N7VE79</accession>
<comment type="caution">
    <text evidence="2">The sequence shown here is derived from an EMBL/GenBank/DDBJ whole genome shotgun (WGS) entry which is preliminary data.</text>
</comment>
<dbReference type="Gene3D" id="3.40.50.720">
    <property type="entry name" value="NAD(P)-binding Rossmann-like Domain"/>
    <property type="match status" value="1"/>
</dbReference>
<dbReference type="SUPFAM" id="SSF51735">
    <property type="entry name" value="NAD(P)-binding Rossmann-fold domains"/>
    <property type="match status" value="1"/>
</dbReference>
<dbReference type="RefSeq" id="WP_102648464.1">
    <property type="nucleotide sequence ID" value="NZ_PNYA01000031.1"/>
</dbReference>
<evidence type="ECO:0000313" key="2">
    <source>
        <dbReference type="EMBL" id="PMS15448.1"/>
    </source>
</evidence>